<dbReference type="EMBL" id="BEZZ01182066">
    <property type="protein sequence ID" value="GCC46459.1"/>
    <property type="molecule type" value="Genomic_DNA"/>
</dbReference>
<proteinExistence type="predicted"/>
<protein>
    <submittedName>
        <fullName evidence="1">Uncharacterized protein</fullName>
    </submittedName>
</protein>
<comment type="caution">
    <text evidence="1">The sequence shown here is derived from an EMBL/GenBank/DDBJ whole genome shotgun (WGS) entry which is preliminary data.</text>
</comment>
<accession>A0A401TUX8</accession>
<name>A0A401TUX8_CHIPU</name>
<dbReference type="AlphaFoldDB" id="A0A401TUX8"/>
<evidence type="ECO:0000313" key="1">
    <source>
        <dbReference type="EMBL" id="GCC46459.1"/>
    </source>
</evidence>
<organism evidence="1 2">
    <name type="scientific">Chiloscyllium punctatum</name>
    <name type="common">Brownbanded bambooshark</name>
    <name type="synonym">Hemiscyllium punctatum</name>
    <dbReference type="NCBI Taxonomy" id="137246"/>
    <lineage>
        <taxon>Eukaryota</taxon>
        <taxon>Metazoa</taxon>
        <taxon>Chordata</taxon>
        <taxon>Craniata</taxon>
        <taxon>Vertebrata</taxon>
        <taxon>Chondrichthyes</taxon>
        <taxon>Elasmobranchii</taxon>
        <taxon>Galeomorphii</taxon>
        <taxon>Galeoidea</taxon>
        <taxon>Orectolobiformes</taxon>
        <taxon>Hemiscylliidae</taxon>
        <taxon>Chiloscyllium</taxon>
    </lineage>
</organism>
<gene>
    <name evidence="1" type="ORF">chiPu_0030400</name>
</gene>
<dbReference type="Proteomes" id="UP000287033">
    <property type="component" value="Unassembled WGS sequence"/>
</dbReference>
<reference evidence="1 2" key="1">
    <citation type="journal article" date="2018" name="Nat. Ecol. Evol.">
        <title>Shark genomes provide insights into elasmobranch evolution and the origin of vertebrates.</title>
        <authorList>
            <person name="Hara Y"/>
            <person name="Yamaguchi K"/>
            <person name="Onimaru K"/>
            <person name="Kadota M"/>
            <person name="Koyanagi M"/>
            <person name="Keeley SD"/>
            <person name="Tatsumi K"/>
            <person name="Tanaka K"/>
            <person name="Motone F"/>
            <person name="Kageyama Y"/>
            <person name="Nozu R"/>
            <person name="Adachi N"/>
            <person name="Nishimura O"/>
            <person name="Nakagawa R"/>
            <person name="Tanegashima C"/>
            <person name="Kiyatake I"/>
            <person name="Matsumoto R"/>
            <person name="Murakumo K"/>
            <person name="Nishida K"/>
            <person name="Terakita A"/>
            <person name="Kuratani S"/>
            <person name="Sato K"/>
            <person name="Hyodo S Kuraku.S."/>
        </authorList>
    </citation>
    <scope>NUCLEOTIDE SEQUENCE [LARGE SCALE GENOMIC DNA]</scope>
</reference>
<evidence type="ECO:0000313" key="2">
    <source>
        <dbReference type="Proteomes" id="UP000287033"/>
    </source>
</evidence>
<feature type="non-terminal residue" evidence="1">
    <location>
        <position position="32"/>
    </location>
</feature>
<keyword evidence="2" id="KW-1185">Reference proteome</keyword>
<sequence length="32" mass="3671">MQLCQCLHRYVLCVCVSICTGTCRVCVCQYLQ</sequence>